<dbReference type="GO" id="GO:0009073">
    <property type="term" value="P:aromatic amino acid family biosynthetic process"/>
    <property type="evidence" value="ECO:0007669"/>
    <property type="project" value="UniProtKB-KW"/>
</dbReference>
<evidence type="ECO:0000313" key="13">
    <source>
        <dbReference type="EMBL" id="AEB10501.1"/>
    </source>
</evidence>
<feature type="binding site" evidence="11">
    <location>
        <position position="277"/>
    </location>
    <ligand>
        <name>FMN</name>
        <dbReference type="ChEBI" id="CHEBI:58210"/>
    </ligand>
</feature>
<dbReference type="FunFam" id="3.60.150.10:FF:000002">
    <property type="entry name" value="Chorismate synthase"/>
    <property type="match status" value="1"/>
</dbReference>
<dbReference type="Proteomes" id="UP000000483">
    <property type="component" value="Chromosome"/>
</dbReference>
<dbReference type="InterPro" id="IPR000453">
    <property type="entry name" value="Chorismate_synth"/>
</dbReference>
<keyword evidence="9 11" id="KW-0057">Aromatic amino acid biosynthesis</keyword>
<reference evidence="13 14" key="1">
    <citation type="journal article" date="2011" name="Stand. Genomic Sci.">
        <title>Complete genome sequence of the acetate-degrading sulfate reducer Desulfobacca acetoxidans type strain (ASRB2).</title>
        <authorList>
            <person name="Goker M."/>
            <person name="Teshima H."/>
            <person name="Lapidus A."/>
            <person name="Nolan M."/>
            <person name="Lucas S."/>
            <person name="Hammon N."/>
            <person name="Deshpande S."/>
            <person name="Cheng J.F."/>
            <person name="Tapia R."/>
            <person name="Han C."/>
            <person name="Goodwin L."/>
            <person name="Pitluck S."/>
            <person name="Huntemann M."/>
            <person name="Liolios K."/>
            <person name="Ivanova N."/>
            <person name="Pagani I."/>
            <person name="Mavromatis K."/>
            <person name="Ovchinikova G."/>
            <person name="Pati A."/>
            <person name="Chen A."/>
            <person name="Palaniappan K."/>
            <person name="Land M."/>
            <person name="Hauser L."/>
            <person name="Brambilla E.M."/>
            <person name="Rohde M."/>
            <person name="Spring S."/>
            <person name="Detter J.C."/>
            <person name="Woyke T."/>
            <person name="Bristow J."/>
            <person name="Eisen J.A."/>
            <person name="Markowitz V."/>
            <person name="Hugenholtz P."/>
            <person name="Kyrpides N.C."/>
            <person name="Klenk H.P."/>
        </authorList>
    </citation>
    <scope>NUCLEOTIDE SEQUENCE [LARGE SCALE GENOMIC DNA]</scope>
    <source>
        <strain evidence="14">ATCC 700848 / DSM 11109 / ASRB2</strain>
    </source>
</reference>
<dbReference type="InterPro" id="IPR035904">
    <property type="entry name" value="Chorismate_synth_AroC_sf"/>
</dbReference>
<dbReference type="InterPro" id="IPR020541">
    <property type="entry name" value="Chorismate_synthase_CS"/>
</dbReference>
<feature type="binding site" evidence="11">
    <location>
        <begin position="125"/>
        <end position="127"/>
    </location>
    <ligand>
        <name>FMN</name>
        <dbReference type="ChEBI" id="CHEBI:58210"/>
    </ligand>
</feature>
<keyword evidence="5 11" id="KW-0285">Flavoprotein</keyword>
<keyword evidence="7 11" id="KW-0274">FAD</keyword>
<evidence type="ECO:0000313" key="14">
    <source>
        <dbReference type="Proteomes" id="UP000000483"/>
    </source>
</evidence>
<dbReference type="PANTHER" id="PTHR21085:SF0">
    <property type="entry name" value="CHORISMATE SYNTHASE"/>
    <property type="match status" value="1"/>
</dbReference>
<dbReference type="RefSeq" id="WP_013707610.1">
    <property type="nucleotide sequence ID" value="NC_015388.1"/>
</dbReference>
<evidence type="ECO:0000256" key="4">
    <source>
        <dbReference type="ARBA" id="ARBA00022605"/>
    </source>
</evidence>
<dbReference type="Gene3D" id="3.60.150.10">
    <property type="entry name" value="Chorismate synthase AroC"/>
    <property type="match status" value="1"/>
</dbReference>
<dbReference type="GO" id="GO:0010181">
    <property type="term" value="F:FMN binding"/>
    <property type="evidence" value="ECO:0007669"/>
    <property type="project" value="TreeGrafter"/>
</dbReference>
<evidence type="ECO:0000256" key="8">
    <source>
        <dbReference type="ARBA" id="ARBA00022857"/>
    </source>
</evidence>
<feature type="binding site" evidence="11">
    <location>
        <begin position="292"/>
        <end position="296"/>
    </location>
    <ligand>
        <name>FMN</name>
        <dbReference type="ChEBI" id="CHEBI:58210"/>
    </ligand>
</feature>
<comment type="pathway">
    <text evidence="1 11 12">Metabolic intermediate biosynthesis; chorismate biosynthesis; chorismate from D-erythrose 4-phosphate and phosphoenolpyruvate: step 7/7.</text>
</comment>
<keyword evidence="4 11" id="KW-0028">Amino-acid biosynthesis</keyword>
<evidence type="ECO:0000256" key="1">
    <source>
        <dbReference type="ARBA" id="ARBA00005044"/>
    </source>
</evidence>
<dbReference type="OrthoDB" id="9771806at2"/>
<evidence type="ECO:0000256" key="5">
    <source>
        <dbReference type="ARBA" id="ARBA00022630"/>
    </source>
</evidence>
<dbReference type="AlphaFoldDB" id="F2NIM6"/>
<dbReference type="Pfam" id="PF01264">
    <property type="entry name" value="Chorismate_synt"/>
    <property type="match status" value="1"/>
</dbReference>
<sequence>MSGNTFGRIFRVTTWGESHGPALGAVIDGCPPRLPLTTADIAVELAKRRPGGGLASTTRREPDAVEILSGVFADQTTGTPISLIIYNKDAKIEAYEPLKEIFRPGHGDFTYQAKYGIRDYRGGGRSSARETAARVAAGAVAQKVLDTGGIRVLAYTLELGGVRAQTFDWTEIDQNQFYCPDSEAAASMAARVQDIKKQGDSLGGIVEVRVQGCPAGLGEPVFDKLDAVLAQAVMSIGAVKGVEIGAGFAAARLTGSEHNDPLTPKGFVSNNAGGILAGISNGDEIIVRAAVKPIPSIAKLQQTIDQHGQPQTISIAGRHDISAIPRITPVIAAMVKLTLADFLLRQKAVTCSR</sequence>
<feature type="binding site" evidence="11">
    <location>
        <position position="48"/>
    </location>
    <ligand>
        <name>NADP(+)</name>
        <dbReference type="ChEBI" id="CHEBI:58349"/>
    </ligand>
</feature>
<dbReference type="GO" id="GO:0009423">
    <property type="term" value="P:chorismate biosynthetic process"/>
    <property type="evidence" value="ECO:0007669"/>
    <property type="project" value="UniProtKB-UniRule"/>
</dbReference>
<dbReference type="GO" id="GO:0005829">
    <property type="term" value="C:cytosol"/>
    <property type="evidence" value="ECO:0007669"/>
    <property type="project" value="TreeGrafter"/>
</dbReference>
<feature type="binding site" evidence="11">
    <location>
        <position position="318"/>
    </location>
    <ligand>
        <name>FMN</name>
        <dbReference type="ChEBI" id="CHEBI:58210"/>
    </ligand>
</feature>
<dbReference type="SUPFAM" id="SSF103263">
    <property type="entry name" value="Chorismate synthase, AroC"/>
    <property type="match status" value="1"/>
</dbReference>
<dbReference type="PIRSF" id="PIRSF001456">
    <property type="entry name" value="Chorismate_synth"/>
    <property type="match status" value="1"/>
</dbReference>
<evidence type="ECO:0000256" key="9">
    <source>
        <dbReference type="ARBA" id="ARBA00023141"/>
    </source>
</evidence>
<comment type="similarity">
    <text evidence="2 11 12">Belongs to the chorismate synthase family.</text>
</comment>
<protein>
    <recommendedName>
        <fullName evidence="3 11">Chorismate synthase</fullName>
        <shortName evidence="11">CS</shortName>
        <ecNumber evidence="3 11">4.2.3.5</ecNumber>
    </recommendedName>
    <alternativeName>
        <fullName evidence="11">5-enolpyruvylshikimate-3-phosphate phospholyase</fullName>
    </alternativeName>
</protein>
<evidence type="ECO:0000256" key="12">
    <source>
        <dbReference type="RuleBase" id="RU000605"/>
    </source>
</evidence>
<dbReference type="HAMAP" id="MF_00300">
    <property type="entry name" value="Chorismate_synth"/>
    <property type="match status" value="1"/>
</dbReference>
<dbReference type="GO" id="GO:0008652">
    <property type="term" value="P:amino acid biosynthetic process"/>
    <property type="evidence" value="ECO:0007669"/>
    <property type="project" value="UniProtKB-KW"/>
</dbReference>
<keyword evidence="10 11" id="KW-0456">Lyase</keyword>
<dbReference type="PROSITE" id="PS00788">
    <property type="entry name" value="CHORISMATE_SYNTHASE_2"/>
    <property type="match status" value="1"/>
</dbReference>
<dbReference type="STRING" id="880072.Desac_2686"/>
<keyword evidence="6 11" id="KW-0288">FMN</keyword>
<dbReference type="eggNOG" id="COG0082">
    <property type="taxonomic scope" value="Bacteria"/>
</dbReference>
<dbReference type="NCBIfam" id="NF003793">
    <property type="entry name" value="PRK05382.1"/>
    <property type="match status" value="1"/>
</dbReference>
<reference evidence="14" key="2">
    <citation type="submission" date="2011-03" db="EMBL/GenBank/DDBJ databases">
        <title>The complete genome of Desulfobacca acetoxidans DSM 11109.</title>
        <authorList>
            <consortium name="US DOE Joint Genome Institute (JGI-PGF)"/>
            <person name="Lucas S."/>
            <person name="Copeland A."/>
            <person name="Lapidus A."/>
            <person name="Bruce D."/>
            <person name="Goodwin L."/>
            <person name="Pitluck S."/>
            <person name="Peters L."/>
            <person name="Kyrpides N."/>
            <person name="Mavromatis K."/>
            <person name="Ivanova N."/>
            <person name="Ovchinnikova G."/>
            <person name="Teshima H."/>
            <person name="Detter J.C."/>
            <person name="Han C."/>
            <person name="Land M."/>
            <person name="Hauser L."/>
            <person name="Markowitz V."/>
            <person name="Cheng J.-F."/>
            <person name="Hugenholtz P."/>
            <person name="Woyke T."/>
            <person name="Wu D."/>
            <person name="Spring S."/>
            <person name="Schueler E."/>
            <person name="Brambilla E."/>
            <person name="Klenk H.-P."/>
            <person name="Eisen J.A."/>
        </authorList>
    </citation>
    <scope>NUCLEOTIDE SEQUENCE [LARGE SCALE GENOMIC DNA]</scope>
    <source>
        <strain evidence="14">ATCC 700848 / DSM 11109 / ASRB2</strain>
    </source>
</reference>
<dbReference type="GO" id="GO:0004107">
    <property type="term" value="F:chorismate synthase activity"/>
    <property type="evidence" value="ECO:0007669"/>
    <property type="project" value="UniProtKB-UniRule"/>
</dbReference>
<dbReference type="PANTHER" id="PTHR21085">
    <property type="entry name" value="CHORISMATE SYNTHASE"/>
    <property type="match status" value="1"/>
</dbReference>
<evidence type="ECO:0000256" key="7">
    <source>
        <dbReference type="ARBA" id="ARBA00022827"/>
    </source>
</evidence>
<evidence type="ECO:0000256" key="2">
    <source>
        <dbReference type="ARBA" id="ARBA00008014"/>
    </source>
</evidence>
<accession>F2NIM6</accession>
<gene>
    <name evidence="11" type="primary">aroC</name>
    <name evidence="13" type="ordered locus">Desac_2686</name>
</gene>
<evidence type="ECO:0000256" key="10">
    <source>
        <dbReference type="ARBA" id="ARBA00023239"/>
    </source>
</evidence>
<comment type="cofactor">
    <cofactor evidence="11 12">
        <name>FMNH2</name>
        <dbReference type="ChEBI" id="CHEBI:57618"/>
    </cofactor>
    <text evidence="11 12">Reduced FMN (FMNH(2)).</text>
</comment>
<dbReference type="HOGENOM" id="CLU_034547_0_2_7"/>
<dbReference type="NCBIfam" id="TIGR00033">
    <property type="entry name" value="aroC"/>
    <property type="match status" value="1"/>
</dbReference>
<comment type="subunit">
    <text evidence="11">Homotetramer.</text>
</comment>
<comment type="function">
    <text evidence="11">Catalyzes the anti-1,4-elimination of the C-3 phosphate and the C-6 proR hydrogen from 5-enolpyruvylshikimate-3-phosphate (EPSP) to yield chorismate, which is the branch point compound that serves as the starting substrate for the three terminal pathways of aromatic amino acid biosynthesis. This reaction introduces a second double bond into the aromatic ring system.</text>
</comment>
<proteinExistence type="inferred from homology"/>
<comment type="catalytic activity">
    <reaction evidence="11 12">
        <text>5-O-(1-carboxyvinyl)-3-phosphoshikimate = chorismate + phosphate</text>
        <dbReference type="Rhea" id="RHEA:21020"/>
        <dbReference type="ChEBI" id="CHEBI:29748"/>
        <dbReference type="ChEBI" id="CHEBI:43474"/>
        <dbReference type="ChEBI" id="CHEBI:57701"/>
        <dbReference type="EC" id="4.2.3.5"/>
    </reaction>
</comment>
<evidence type="ECO:0000256" key="6">
    <source>
        <dbReference type="ARBA" id="ARBA00022643"/>
    </source>
</evidence>
<keyword evidence="14" id="KW-1185">Reference proteome</keyword>
<dbReference type="KEGG" id="dao:Desac_2686"/>
<name>F2NIM6_DESAR</name>
<dbReference type="CDD" id="cd07304">
    <property type="entry name" value="Chorismate_synthase"/>
    <property type="match status" value="1"/>
</dbReference>
<organism evidence="13 14">
    <name type="scientific">Desulfobacca acetoxidans (strain ATCC 700848 / DSM 11109 / ASRB2)</name>
    <dbReference type="NCBI Taxonomy" id="880072"/>
    <lineage>
        <taxon>Bacteria</taxon>
        <taxon>Pseudomonadati</taxon>
        <taxon>Thermodesulfobacteriota</taxon>
        <taxon>Desulfobaccia</taxon>
        <taxon>Desulfobaccales</taxon>
        <taxon>Desulfobaccaceae</taxon>
        <taxon>Desulfobacca</taxon>
    </lineage>
</organism>
<dbReference type="EC" id="4.2.3.5" evidence="3 11"/>
<dbReference type="UniPathway" id="UPA00053">
    <property type="reaction ID" value="UER00090"/>
</dbReference>
<evidence type="ECO:0000256" key="11">
    <source>
        <dbReference type="HAMAP-Rule" id="MF_00300"/>
    </source>
</evidence>
<dbReference type="EMBL" id="CP002629">
    <property type="protein sequence ID" value="AEB10501.1"/>
    <property type="molecule type" value="Genomic_DNA"/>
</dbReference>
<dbReference type="PROSITE" id="PS00787">
    <property type="entry name" value="CHORISMATE_SYNTHASE_1"/>
    <property type="match status" value="1"/>
</dbReference>
<evidence type="ECO:0000256" key="3">
    <source>
        <dbReference type="ARBA" id="ARBA00013036"/>
    </source>
</evidence>
<comment type="caution">
    <text evidence="11">Lacks conserved residue(s) required for the propagation of feature annotation.</text>
</comment>
<keyword evidence="8 11" id="KW-0521">NADP</keyword>